<organism evidence="9 10">
    <name type="scientific">Rheinheimera pacifica</name>
    <dbReference type="NCBI Taxonomy" id="173990"/>
    <lineage>
        <taxon>Bacteria</taxon>
        <taxon>Pseudomonadati</taxon>
        <taxon>Pseudomonadota</taxon>
        <taxon>Gammaproteobacteria</taxon>
        <taxon>Chromatiales</taxon>
        <taxon>Chromatiaceae</taxon>
        <taxon>Rheinheimera</taxon>
    </lineage>
</organism>
<evidence type="ECO:0000259" key="8">
    <source>
        <dbReference type="Pfam" id="PF12704"/>
    </source>
</evidence>
<dbReference type="PANTHER" id="PTHR30572:SF18">
    <property type="entry name" value="ABC-TYPE MACROLIDE FAMILY EXPORT SYSTEM PERMEASE COMPONENT 2"/>
    <property type="match status" value="1"/>
</dbReference>
<evidence type="ECO:0000256" key="2">
    <source>
        <dbReference type="ARBA" id="ARBA00022475"/>
    </source>
</evidence>
<feature type="transmembrane region" description="Helical" evidence="6">
    <location>
        <begin position="682"/>
        <end position="705"/>
    </location>
</feature>
<evidence type="ECO:0000313" key="9">
    <source>
        <dbReference type="EMBL" id="SEH67895.1"/>
    </source>
</evidence>
<name>A0A1H6JZG2_9GAMM</name>
<keyword evidence="4 6" id="KW-1133">Transmembrane helix</keyword>
<gene>
    <name evidence="9" type="ORF">SAMN05660691_00852</name>
</gene>
<dbReference type="OrthoDB" id="9770036at2"/>
<feature type="transmembrane region" description="Helical" evidence="6">
    <location>
        <begin position="770"/>
        <end position="794"/>
    </location>
</feature>
<protein>
    <submittedName>
        <fullName evidence="9">Putative ABC transport system permease protein</fullName>
    </submittedName>
</protein>
<evidence type="ECO:0000256" key="6">
    <source>
        <dbReference type="SAM" id="Phobius"/>
    </source>
</evidence>
<dbReference type="InterPro" id="IPR050250">
    <property type="entry name" value="Macrolide_Exporter_MacB"/>
</dbReference>
<keyword evidence="3 6" id="KW-0812">Transmembrane</keyword>
<feature type="transmembrane region" description="Helical" evidence="6">
    <location>
        <begin position="26"/>
        <end position="49"/>
    </location>
</feature>
<feature type="domain" description="MacB-like periplasmic core" evidence="8">
    <location>
        <begin position="27"/>
        <end position="197"/>
    </location>
</feature>
<proteinExistence type="predicted"/>
<feature type="transmembrane region" description="Helical" evidence="6">
    <location>
        <begin position="367"/>
        <end position="393"/>
    </location>
</feature>
<evidence type="ECO:0000256" key="3">
    <source>
        <dbReference type="ARBA" id="ARBA00022692"/>
    </source>
</evidence>
<dbReference type="InterPro" id="IPR003838">
    <property type="entry name" value="ABC3_permease_C"/>
</dbReference>
<keyword evidence="10" id="KW-1185">Reference proteome</keyword>
<dbReference type="GO" id="GO:0022857">
    <property type="term" value="F:transmembrane transporter activity"/>
    <property type="evidence" value="ECO:0007669"/>
    <property type="project" value="TreeGrafter"/>
</dbReference>
<dbReference type="AlphaFoldDB" id="A0A1H6JZG2"/>
<dbReference type="Pfam" id="PF02687">
    <property type="entry name" value="FtsX"/>
    <property type="match status" value="2"/>
</dbReference>
<evidence type="ECO:0000259" key="7">
    <source>
        <dbReference type="Pfam" id="PF02687"/>
    </source>
</evidence>
<dbReference type="EMBL" id="FNXF01000002">
    <property type="protein sequence ID" value="SEH67895.1"/>
    <property type="molecule type" value="Genomic_DNA"/>
</dbReference>
<feature type="transmembrane region" description="Helical" evidence="6">
    <location>
        <begin position="324"/>
        <end position="347"/>
    </location>
</feature>
<comment type="subcellular location">
    <subcellularLocation>
        <location evidence="1">Cell membrane</location>
        <topology evidence="1">Multi-pass membrane protein</topology>
    </subcellularLocation>
</comment>
<sequence length="805" mass="88351">MRNSLAMLGNYFTTGVRAVLRHKTHLALNLLGLTTGLASALLILLYASYELGFDKMHPNAANTYRLEQFFNPVNQRFPISSPAMKDLLHNYDDRIRVTRINTGAPALRLAGSNQQLTLEWPQAVDSNITDFFQIDTLSGDLAATLAQPNLIALSEQEAKRLFSNTNVTGQQLQLGEQRFTVSAVYRMPEQSHFQAGSLRRISDEVAASRLAMNNVYSYISLPADIDHSALLQQLSAQLNEQAYTGRHITELQLRALTDIHLHSSLAYEFKVNGSASTVNICLLLAVLLLLIAAINFINMSTARAAMRAKEVGVRKALGASRGQLFVQFMLESVLIAACAGLFAAVLVELVLPQFNLLVNRPLQLHYFGSFGLILLGSTLSVGMLAGVYPAIFISAFDAKKVLSGDFQRGNTALLLRKGLLVIQGAITIGLLVSSAVLQQQLQLLQNQPTGYQRDARLMVSGIENEQVFWAGNQNLLQSLRQVEGVTAASIMDMQLTDTVSQAMNIQLPGQTQDNALPPISQMAAGFDIVKTAGFTLLAGRDFSETYQSDWYQTHGDHATAAVIITESLARKAGYNQVQDAIGQQWLLPGDNPVLQMKVVGVVADIQIGSALKQQEPLILICGRSPMTYGNILLNLQPEQAFSARSKVQQLLTDRLQRQDLQLSWLSDDYNAMYQNQQRQTKVIAIFAALAIALTCVGLFGLAAFSAEQRSREVAMRKVLGAGRFSLVNLLASEYIRLMAISAVLAIPATFWALDSWLAEFSVRISQNPLWYLLAAAATFAICWCTVATLAWQVAGRKPAMVLRQQ</sequence>
<accession>A0A1H6JZG2</accession>
<dbReference type="InterPro" id="IPR025857">
    <property type="entry name" value="MacB_PCD"/>
</dbReference>
<evidence type="ECO:0000256" key="5">
    <source>
        <dbReference type="ARBA" id="ARBA00023136"/>
    </source>
</evidence>
<feature type="transmembrane region" description="Helical" evidence="6">
    <location>
        <begin position="414"/>
        <end position="437"/>
    </location>
</feature>
<dbReference type="Proteomes" id="UP000199371">
    <property type="component" value="Unassembled WGS sequence"/>
</dbReference>
<evidence type="ECO:0000313" key="10">
    <source>
        <dbReference type="Proteomes" id="UP000199371"/>
    </source>
</evidence>
<keyword evidence="2" id="KW-1003">Cell membrane</keyword>
<dbReference type="RefSeq" id="WP_092790547.1">
    <property type="nucleotide sequence ID" value="NZ_FNXF01000002.1"/>
</dbReference>
<evidence type="ECO:0000256" key="1">
    <source>
        <dbReference type="ARBA" id="ARBA00004651"/>
    </source>
</evidence>
<feature type="transmembrane region" description="Helical" evidence="6">
    <location>
        <begin position="726"/>
        <end position="750"/>
    </location>
</feature>
<dbReference type="Pfam" id="PF12704">
    <property type="entry name" value="MacB_PCD"/>
    <property type="match status" value="1"/>
</dbReference>
<feature type="transmembrane region" description="Helical" evidence="6">
    <location>
        <begin position="277"/>
        <end position="297"/>
    </location>
</feature>
<dbReference type="PANTHER" id="PTHR30572">
    <property type="entry name" value="MEMBRANE COMPONENT OF TRANSPORTER-RELATED"/>
    <property type="match status" value="1"/>
</dbReference>
<dbReference type="GO" id="GO:0005886">
    <property type="term" value="C:plasma membrane"/>
    <property type="evidence" value="ECO:0007669"/>
    <property type="project" value="UniProtKB-SubCell"/>
</dbReference>
<feature type="domain" description="ABC3 transporter permease C-terminal" evidence="7">
    <location>
        <begin position="685"/>
        <end position="797"/>
    </location>
</feature>
<reference evidence="10" key="1">
    <citation type="submission" date="2016-10" db="EMBL/GenBank/DDBJ databases">
        <authorList>
            <person name="Varghese N."/>
            <person name="Submissions S."/>
        </authorList>
    </citation>
    <scope>NUCLEOTIDE SEQUENCE [LARGE SCALE GENOMIC DNA]</scope>
    <source>
        <strain evidence="10">DSM 17616</strain>
    </source>
</reference>
<feature type="domain" description="ABC3 transporter permease C-terminal" evidence="7">
    <location>
        <begin position="283"/>
        <end position="394"/>
    </location>
</feature>
<dbReference type="STRING" id="173990.SAMN05660691_00852"/>
<keyword evidence="5 6" id="KW-0472">Membrane</keyword>
<evidence type="ECO:0000256" key="4">
    <source>
        <dbReference type="ARBA" id="ARBA00022989"/>
    </source>
</evidence>